<dbReference type="PATRIC" id="fig|817.53.peg.1399"/>
<dbReference type="AlphaFoldDB" id="A0A0I9SB66"/>
<gene>
    <name evidence="1" type="ORF">EE52_0206770</name>
</gene>
<reference evidence="1" key="2">
    <citation type="submission" date="2014-07" db="EMBL/GenBank/DDBJ databases">
        <title>Genetics and epidemiology of antimicrobial resistance in B. fragilis group.</title>
        <authorList>
            <person name="Sydenham T.V."/>
            <person name="Hasman H."/>
            <person name="Kemp M."/>
            <person name="Justesen U.S."/>
        </authorList>
    </citation>
    <scope>NUCLEOTIDE SEQUENCE [LARGE SCALE GENOMIC DNA]</scope>
    <source>
        <strain evidence="1">DCMOUH0018B</strain>
    </source>
</reference>
<accession>A0A0I9SB66</accession>
<comment type="caution">
    <text evidence="1">The sequence shown here is derived from an EMBL/GenBank/DDBJ whole genome shotgun (WGS) entry which is preliminary data.</text>
</comment>
<sequence length="106" mass="12654">MKINEYIIMTTKKQNLPLSGLILEMRNIIHNNGRFCFSDFVRDIEILISMQEKMNDFIQYWAIRENGTKIADYSHEVKIWAQSCKCQGIYKITFENGFYSFERINI</sequence>
<proteinExistence type="predicted"/>
<organism evidence="1">
    <name type="scientific">Bacteroides fragilis</name>
    <dbReference type="NCBI Taxonomy" id="817"/>
    <lineage>
        <taxon>Bacteria</taxon>
        <taxon>Pseudomonadati</taxon>
        <taxon>Bacteroidota</taxon>
        <taxon>Bacteroidia</taxon>
        <taxon>Bacteroidales</taxon>
        <taxon>Bacteroidaceae</taxon>
        <taxon>Bacteroides</taxon>
    </lineage>
</organism>
<reference evidence="1" key="1">
    <citation type="book" date="2014" name="THE 24TH EUROPEAN CONGRESS OF CLINICAL MICROBIOLOGY AND INFECTIOUS DISEASES" publisher="ECCMID 2014" city="Barcelona, Spain">
        <title>Identification of resistance genes in three multidrug-resistant Bacteroides fragilis isolates by whole genome sequencing.</title>
        <editorList>
            <person name="Unknown"/>
            <person name="A."/>
        </editorList>
        <authorList>
            <person name="Sydenham T.V."/>
            <person name="Hasman H."/>
            <person name="Wang M."/>
            <person name="Soki J."/>
            <person name="Nagy E."/>
            <person name="Justesen U.S."/>
        </authorList>
    </citation>
    <scope>NUCLEOTIDE SEQUENCE</scope>
    <source>
        <strain evidence="1">DCMOUH0018B</strain>
    </source>
</reference>
<dbReference type="EMBL" id="JMZZ02000101">
    <property type="protein sequence ID" value="KFX75428.1"/>
    <property type="molecule type" value="Genomic_DNA"/>
</dbReference>
<protein>
    <submittedName>
        <fullName evidence="1">Uncharacterized protein</fullName>
    </submittedName>
</protein>
<evidence type="ECO:0000313" key="1">
    <source>
        <dbReference type="EMBL" id="KFX75428.1"/>
    </source>
</evidence>
<name>A0A0I9SB66_BACFG</name>